<reference evidence="11" key="1">
    <citation type="submission" date="2023-10" db="EMBL/GenBank/DDBJ databases">
        <title>Chromosome-level genome of the transformable northern wattle, Acacia crassicarpa.</title>
        <authorList>
            <person name="Massaro I."/>
            <person name="Sinha N.R."/>
            <person name="Poethig S."/>
            <person name="Leichty A.R."/>
        </authorList>
    </citation>
    <scope>NUCLEOTIDE SEQUENCE</scope>
    <source>
        <strain evidence="11">Acra3RX</strain>
        <tissue evidence="11">Leaf</tissue>
    </source>
</reference>
<dbReference type="SMART" id="SM01332">
    <property type="entry name" value="Cyclin_C"/>
    <property type="match status" value="1"/>
</dbReference>
<dbReference type="InterPro" id="IPR004367">
    <property type="entry name" value="Cyclin_C-dom"/>
</dbReference>
<evidence type="ECO:0000256" key="5">
    <source>
        <dbReference type="ARBA" id="ARBA00023306"/>
    </source>
</evidence>
<comment type="caution">
    <text evidence="11">The sequence shown here is derived from an EMBL/GenBank/DDBJ whole genome shotgun (WGS) entry which is preliminary data.</text>
</comment>
<sequence>MADNVDPVTSNLRCLESSNTCFDNSECNTGDEFGIPFNQQNVNGRHHCPPWDSHGSGCFPIQSDERVRLMVVREKEHLPRNDYLKRLRSGDLELSVRKEALDWILKAHAYYGFGPLSFCLSVNYLDRFLSTYELPRVKSWTVQLLAVACLSLAAKLEEIEVPLLVDLQVGEPKFVFEARTIERMELLVLSTLRWKMQALTPCSFIDYFLSKLTTGKHPTNSSISRSIQLIVGTIRGIDFLDFMPSEIAAAVAISVTRELQTIEIHIDKLISGLMMEEKRVLKCVELIRDLSLMSVSASLSRNLMPLVPQSPDGVLDAAACLSYKSDELTVGSYQNSSHNNTCNDAKRTKSERPSDDGTFKS</sequence>
<feature type="region of interest" description="Disordered" evidence="8">
    <location>
        <begin position="332"/>
        <end position="361"/>
    </location>
</feature>
<dbReference type="Pfam" id="PF02984">
    <property type="entry name" value="Cyclin_C"/>
    <property type="match status" value="1"/>
</dbReference>
<evidence type="ECO:0000256" key="6">
    <source>
        <dbReference type="ARBA" id="ARBA00032263"/>
    </source>
</evidence>
<dbReference type="InterPro" id="IPR039361">
    <property type="entry name" value="Cyclin"/>
</dbReference>
<dbReference type="PROSITE" id="PS00292">
    <property type="entry name" value="CYCLINS"/>
    <property type="match status" value="1"/>
</dbReference>
<accession>A0AAE1MJX2</accession>
<feature type="compositionally biased region" description="Polar residues" evidence="8">
    <location>
        <begin position="332"/>
        <end position="343"/>
    </location>
</feature>
<keyword evidence="12" id="KW-1185">Reference proteome</keyword>
<evidence type="ECO:0000256" key="8">
    <source>
        <dbReference type="SAM" id="MobiDB-lite"/>
    </source>
</evidence>
<dbReference type="CDD" id="cd20543">
    <property type="entry name" value="CYCLIN_AtCycD-like_rpt1"/>
    <property type="match status" value="1"/>
</dbReference>
<dbReference type="CDD" id="cd20544">
    <property type="entry name" value="CYCLIN_AtCycD-like_rpt2"/>
    <property type="match status" value="1"/>
</dbReference>
<gene>
    <name evidence="11" type="ORF">QN277_028580</name>
</gene>
<comment type="similarity">
    <text evidence="1">Belongs to the cyclin family. Cyclin D subfamily.</text>
</comment>
<proteinExistence type="inferred from homology"/>
<organism evidence="11 12">
    <name type="scientific">Acacia crassicarpa</name>
    <name type="common">northern wattle</name>
    <dbReference type="NCBI Taxonomy" id="499986"/>
    <lineage>
        <taxon>Eukaryota</taxon>
        <taxon>Viridiplantae</taxon>
        <taxon>Streptophyta</taxon>
        <taxon>Embryophyta</taxon>
        <taxon>Tracheophyta</taxon>
        <taxon>Spermatophyta</taxon>
        <taxon>Magnoliopsida</taxon>
        <taxon>eudicotyledons</taxon>
        <taxon>Gunneridae</taxon>
        <taxon>Pentapetalae</taxon>
        <taxon>rosids</taxon>
        <taxon>fabids</taxon>
        <taxon>Fabales</taxon>
        <taxon>Fabaceae</taxon>
        <taxon>Caesalpinioideae</taxon>
        <taxon>mimosoid clade</taxon>
        <taxon>Acacieae</taxon>
        <taxon>Acacia</taxon>
    </lineage>
</organism>
<comment type="subunit">
    <text evidence="2">Interacts with the CDC2 protein kinase to form a serine/threonine kinase holoenzyme complex also known as maturation promoting factor (MPF). The cyclin subunit imparts substrate specificity to the complex.</text>
</comment>
<name>A0AAE1MJX2_9FABA</name>
<dbReference type="Pfam" id="PF00134">
    <property type="entry name" value="Cyclin_N"/>
    <property type="match status" value="1"/>
</dbReference>
<dbReference type="InterPro" id="IPR006671">
    <property type="entry name" value="Cyclin_N"/>
</dbReference>
<dbReference type="AlphaFoldDB" id="A0AAE1MJX2"/>
<dbReference type="FunFam" id="1.10.472.10:FF:000040">
    <property type="entry name" value="D6-type cyclin"/>
    <property type="match status" value="1"/>
</dbReference>
<dbReference type="InterPro" id="IPR013763">
    <property type="entry name" value="Cyclin-like_dom"/>
</dbReference>
<evidence type="ECO:0000256" key="3">
    <source>
        <dbReference type="ARBA" id="ARBA00022618"/>
    </source>
</evidence>
<dbReference type="SUPFAM" id="SSF47954">
    <property type="entry name" value="Cyclin-like"/>
    <property type="match status" value="2"/>
</dbReference>
<feature type="domain" description="Cyclin-like" evidence="9">
    <location>
        <begin position="102"/>
        <end position="190"/>
    </location>
</feature>
<feature type="compositionally biased region" description="Basic and acidic residues" evidence="8">
    <location>
        <begin position="344"/>
        <end position="361"/>
    </location>
</feature>
<dbReference type="InterPro" id="IPR048258">
    <property type="entry name" value="Cyclins_cyclin-box"/>
</dbReference>
<dbReference type="EMBL" id="JAWXYG010000009">
    <property type="protein sequence ID" value="KAK4263111.1"/>
    <property type="molecule type" value="Genomic_DNA"/>
</dbReference>
<evidence type="ECO:0000313" key="11">
    <source>
        <dbReference type="EMBL" id="KAK4263111.1"/>
    </source>
</evidence>
<dbReference type="SMART" id="SM00385">
    <property type="entry name" value="CYCLIN"/>
    <property type="match status" value="1"/>
</dbReference>
<evidence type="ECO:0000256" key="2">
    <source>
        <dbReference type="ARBA" id="ARBA00011177"/>
    </source>
</evidence>
<evidence type="ECO:0000256" key="7">
    <source>
        <dbReference type="RuleBase" id="RU000383"/>
    </source>
</evidence>
<dbReference type="GO" id="GO:0051301">
    <property type="term" value="P:cell division"/>
    <property type="evidence" value="ECO:0007669"/>
    <property type="project" value="UniProtKB-KW"/>
</dbReference>
<dbReference type="InterPro" id="IPR036915">
    <property type="entry name" value="Cyclin-like_sf"/>
</dbReference>
<evidence type="ECO:0000256" key="1">
    <source>
        <dbReference type="ARBA" id="ARBA00009065"/>
    </source>
</evidence>
<evidence type="ECO:0000256" key="4">
    <source>
        <dbReference type="ARBA" id="ARBA00023127"/>
    </source>
</evidence>
<keyword evidence="3" id="KW-0132">Cell division</keyword>
<keyword evidence="5" id="KW-0131">Cell cycle</keyword>
<dbReference type="FunFam" id="1.10.472.10:FF:000034">
    <property type="entry name" value="D2/4-type cyclin"/>
    <property type="match status" value="1"/>
</dbReference>
<feature type="domain" description="Cyclin C-terminal" evidence="10">
    <location>
        <begin position="199"/>
        <end position="323"/>
    </location>
</feature>
<evidence type="ECO:0000313" key="12">
    <source>
        <dbReference type="Proteomes" id="UP001293593"/>
    </source>
</evidence>
<evidence type="ECO:0000259" key="9">
    <source>
        <dbReference type="SMART" id="SM00385"/>
    </source>
</evidence>
<dbReference type="PANTHER" id="PTHR10177">
    <property type="entry name" value="CYCLINS"/>
    <property type="match status" value="1"/>
</dbReference>
<keyword evidence="4 7" id="KW-0195">Cyclin</keyword>
<protein>
    <recommendedName>
        <fullName evidence="6">B-like cyclin</fullName>
    </recommendedName>
</protein>
<dbReference type="Proteomes" id="UP001293593">
    <property type="component" value="Unassembled WGS sequence"/>
</dbReference>
<dbReference type="Gene3D" id="1.10.472.10">
    <property type="entry name" value="Cyclin-like"/>
    <property type="match status" value="2"/>
</dbReference>
<evidence type="ECO:0000259" key="10">
    <source>
        <dbReference type="SMART" id="SM01332"/>
    </source>
</evidence>